<feature type="transmembrane region" description="Helical" evidence="6">
    <location>
        <begin position="161"/>
        <end position="180"/>
    </location>
</feature>
<keyword evidence="5 6" id="KW-0472">Membrane</keyword>
<dbReference type="PANTHER" id="PTHR30341:SF0">
    <property type="entry name" value="NA(+)_H(+) ANTIPORTER NHAA"/>
    <property type="match status" value="1"/>
</dbReference>
<sequence>MMTATCRHRFLTPETGGPCLLLVMALAGFILANSPWRSFYALLAKPLGPVPLGDGLSPFCLPSVAELVTIGPMTLFFLTISLELKKELTAGHLAEFRQCLLPCLSALGGVVVPAGLYALIAAPDPALRSGWAIPVATDAAFTLPVLLALGRRVSEGGRVWLMALAIFDDVLGIFIIALFYGGTPHAMPLFGTVILVGMMACAGWRGVRCLWFYGIGGGLLWICLKEAGLHPTLTGVVVGLCLPTARHDGPSPLERVEHGLAPWVTWGVLPLFGFVMVGVPLADTSLTSLDLRLIVAVVVGLVLGKTAGIFGMTWLAIRCRLASLPARTSWPMLFGLCLLCGLGFTVSLFMASLAFPASGLLISSKIGIFLGSFMAVASGWFWLRCVVKET</sequence>
<organism evidence="7 8">
    <name type="scientific">Bombella apis</name>
    <dbReference type="NCBI Taxonomy" id="1785988"/>
    <lineage>
        <taxon>Bacteria</taxon>
        <taxon>Pseudomonadati</taxon>
        <taxon>Pseudomonadota</taxon>
        <taxon>Alphaproteobacteria</taxon>
        <taxon>Acetobacterales</taxon>
        <taxon>Acetobacteraceae</taxon>
        <taxon>Bombella</taxon>
    </lineage>
</organism>
<comment type="similarity">
    <text evidence="6">Belongs to the NhaA Na(+)/H(+) (TC 2.A.33) antiporter family.</text>
</comment>
<keyword evidence="6" id="KW-0406">Ion transport</keyword>
<gene>
    <name evidence="6 7" type="primary">nhaA</name>
    <name evidence="7" type="ORF">IGM82_07000</name>
</gene>
<dbReference type="HAMAP" id="MF_01844">
    <property type="entry name" value="NhaA"/>
    <property type="match status" value="1"/>
</dbReference>
<evidence type="ECO:0000256" key="3">
    <source>
        <dbReference type="ARBA" id="ARBA00022692"/>
    </source>
</evidence>
<comment type="catalytic activity">
    <reaction evidence="6">
        <text>Na(+)(in) + 2 H(+)(out) = Na(+)(out) + 2 H(+)(in)</text>
        <dbReference type="Rhea" id="RHEA:29251"/>
        <dbReference type="ChEBI" id="CHEBI:15378"/>
        <dbReference type="ChEBI" id="CHEBI:29101"/>
    </reaction>
</comment>
<reference evidence="7 8" key="1">
    <citation type="submission" date="2020-09" db="EMBL/GenBank/DDBJ databases">
        <title>Bombella mellium and Bombella favum sp. nov., two novel species isolated from honey of Apis mellifera.</title>
        <authorList>
            <person name="Hilgarth M."/>
            <person name="Redwitz J."/>
            <person name="Ehrmann M.A."/>
            <person name="Vogel R.F."/>
            <person name="Jakob F."/>
        </authorList>
    </citation>
    <scope>NUCLEOTIDE SEQUENCE [LARGE SCALE GENOMIC DNA]</scope>
    <source>
        <strain evidence="7 8">MRM1</strain>
    </source>
</reference>
<feature type="transmembrane region" description="Helical" evidence="6">
    <location>
        <begin position="293"/>
        <end position="317"/>
    </location>
</feature>
<feature type="transmembrane region" description="Helical" evidence="6">
    <location>
        <begin position="186"/>
        <end position="207"/>
    </location>
</feature>
<dbReference type="NCBIfam" id="TIGR00773">
    <property type="entry name" value="NhaA"/>
    <property type="match status" value="1"/>
</dbReference>
<evidence type="ECO:0000256" key="6">
    <source>
        <dbReference type="HAMAP-Rule" id="MF_01844"/>
    </source>
</evidence>
<proteinExistence type="inferred from homology"/>
<keyword evidence="3 6" id="KW-0812">Transmembrane</keyword>
<dbReference type="Gene3D" id="1.20.1530.10">
    <property type="entry name" value="Na+/H+ antiporter like domain"/>
    <property type="match status" value="1"/>
</dbReference>
<dbReference type="Pfam" id="PF06965">
    <property type="entry name" value="Na_H_antiport_1"/>
    <property type="match status" value="1"/>
</dbReference>
<evidence type="ECO:0000313" key="8">
    <source>
        <dbReference type="Proteomes" id="UP000599085"/>
    </source>
</evidence>
<evidence type="ECO:0000313" key="7">
    <source>
        <dbReference type="EMBL" id="MBE1724151.1"/>
    </source>
</evidence>
<keyword evidence="6" id="KW-0813">Transport</keyword>
<dbReference type="PANTHER" id="PTHR30341">
    <property type="entry name" value="SODIUM ION/PROTON ANTIPORTER NHAA-RELATED"/>
    <property type="match status" value="1"/>
</dbReference>
<comment type="caution">
    <text evidence="7">The sequence shown here is derived from an EMBL/GenBank/DDBJ whole genome shotgun (WGS) entry which is preliminary data.</text>
</comment>
<evidence type="ECO:0000256" key="5">
    <source>
        <dbReference type="ARBA" id="ARBA00023136"/>
    </source>
</evidence>
<dbReference type="Proteomes" id="UP000599085">
    <property type="component" value="Unassembled WGS sequence"/>
</dbReference>
<evidence type="ECO:0000256" key="4">
    <source>
        <dbReference type="ARBA" id="ARBA00022989"/>
    </source>
</evidence>
<keyword evidence="2 6" id="KW-1003">Cell membrane</keyword>
<comment type="subcellular location">
    <subcellularLocation>
        <location evidence="1">Cell inner membrane</location>
        <topology evidence="1">Multi-pass membrane protein</topology>
    </subcellularLocation>
    <subcellularLocation>
        <location evidence="6">Cell membrane</location>
        <topology evidence="6">Multi-pass membrane protein</topology>
    </subcellularLocation>
</comment>
<keyword evidence="6" id="KW-0739">Sodium transport</keyword>
<dbReference type="RefSeq" id="WP_192848583.1">
    <property type="nucleotide sequence ID" value="NZ_JADAQV010000003.1"/>
</dbReference>
<comment type="function">
    <text evidence="6">Na(+)/H(+) antiporter that extrudes sodium in exchange for external protons.</text>
</comment>
<keyword evidence="6" id="KW-0050">Antiport</keyword>
<dbReference type="InterPro" id="IPR004670">
    <property type="entry name" value="NhaA"/>
</dbReference>
<feature type="transmembrane region" description="Helical" evidence="6">
    <location>
        <begin position="329"/>
        <end position="354"/>
    </location>
</feature>
<accession>A0ABR9MQL5</accession>
<dbReference type="EMBL" id="JADAQV010000003">
    <property type="protein sequence ID" value="MBE1724151.1"/>
    <property type="molecule type" value="Genomic_DNA"/>
</dbReference>
<keyword evidence="6" id="KW-0915">Sodium</keyword>
<keyword evidence="8" id="KW-1185">Reference proteome</keyword>
<dbReference type="InterPro" id="IPR023171">
    <property type="entry name" value="Na/H_antiporter_dom_sf"/>
</dbReference>
<feature type="transmembrane region" description="Helical" evidence="6">
    <location>
        <begin position="366"/>
        <end position="383"/>
    </location>
</feature>
<evidence type="ECO:0000256" key="2">
    <source>
        <dbReference type="ARBA" id="ARBA00022475"/>
    </source>
</evidence>
<feature type="transmembrane region" description="Helical" evidence="6">
    <location>
        <begin position="99"/>
        <end position="119"/>
    </location>
</feature>
<evidence type="ECO:0000256" key="1">
    <source>
        <dbReference type="ARBA" id="ARBA00004429"/>
    </source>
</evidence>
<name>A0ABR9MQL5_9PROT</name>
<protein>
    <recommendedName>
        <fullName evidence="6">Na(+)/H(+) antiporter NhaA</fullName>
    </recommendedName>
    <alternativeName>
        <fullName evidence="6">Sodium/proton antiporter NhaA</fullName>
    </alternativeName>
</protein>
<keyword evidence="4 6" id="KW-1133">Transmembrane helix</keyword>
<feature type="transmembrane region" description="Helical" evidence="6">
    <location>
        <begin position="131"/>
        <end position="149"/>
    </location>
</feature>
<feature type="transmembrane region" description="Helical" evidence="6">
    <location>
        <begin position="260"/>
        <end position="281"/>
    </location>
</feature>
<feature type="transmembrane region" description="Helical" evidence="6">
    <location>
        <begin position="219"/>
        <end position="240"/>
    </location>
</feature>
<feature type="transmembrane region" description="Helical" evidence="6">
    <location>
        <begin position="56"/>
        <end position="78"/>
    </location>
</feature>